<protein>
    <submittedName>
        <fullName evidence="3">Universal stress protein</fullName>
    </submittedName>
</protein>
<proteinExistence type="inferred from homology"/>
<evidence type="ECO:0000313" key="4">
    <source>
        <dbReference type="Proteomes" id="UP000214720"/>
    </source>
</evidence>
<dbReference type="PRINTS" id="PR01438">
    <property type="entry name" value="UNVRSLSTRESS"/>
</dbReference>
<dbReference type="InterPro" id="IPR006015">
    <property type="entry name" value="Universal_stress_UspA"/>
</dbReference>
<dbReference type="InterPro" id="IPR014729">
    <property type="entry name" value="Rossmann-like_a/b/a_fold"/>
</dbReference>
<sequence>MFKHILVPTDGSVFSEAAIQMAVALAAVHQAKVTGLHVLPEFHILAYGAETLTDTEEQFTHHAQQHAEAYLAVLGQAAAQADVEFDTVAVTDTRPYEAILGAAAKRNCDLIVMASHGRGGMGALILGSETQKVLVHSQIPVLVVRQKVQAIGPDVDPKRSPNQPLIVA</sequence>
<dbReference type="PANTHER" id="PTHR46268:SF6">
    <property type="entry name" value="UNIVERSAL STRESS PROTEIN UP12"/>
    <property type="match status" value="1"/>
</dbReference>
<name>A0A226WLW6_CABSO</name>
<dbReference type="PANTHER" id="PTHR46268">
    <property type="entry name" value="STRESS RESPONSE PROTEIN NHAX"/>
    <property type="match status" value="1"/>
</dbReference>
<dbReference type="OrthoDB" id="5295044at2"/>
<evidence type="ECO:0000259" key="2">
    <source>
        <dbReference type="Pfam" id="PF00582"/>
    </source>
</evidence>
<comment type="caution">
    <text evidence="3">The sequence shown here is derived from an EMBL/GenBank/DDBJ whole genome shotgun (WGS) entry which is preliminary data.</text>
</comment>
<dbReference type="InterPro" id="IPR006016">
    <property type="entry name" value="UspA"/>
</dbReference>
<dbReference type="CDD" id="cd00293">
    <property type="entry name" value="USP-like"/>
    <property type="match status" value="1"/>
</dbReference>
<comment type="similarity">
    <text evidence="1">Belongs to the universal stress protein A family.</text>
</comment>
<evidence type="ECO:0000256" key="1">
    <source>
        <dbReference type="ARBA" id="ARBA00008791"/>
    </source>
</evidence>
<dbReference type="Proteomes" id="UP000214720">
    <property type="component" value="Unassembled WGS sequence"/>
</dbReference>
<dbReference type="Gene3D" id="3.40.50.620">
    <property type="entry name" value="HUPs"/>
    <property type="match status" value="1"/>
</dbReference>
<dbReference type="Pfam" id="PF00582">
    <property type="entry name" value="Usp"/>
    <property type="match status" value="1"/>
</dbReference>
<dbReference type="PIRSF" id="PIRSF006276">
    <property type="entry name" value="UspA"/>
    <property type="match status" value="1"/>
</dbReference>
<dbReference type="SUPFAM" id="SSF52402">
    <property type="entry name" value="Adenine nucleotide alpha hydrolases-like"/>
    <property type="match status" value="1"/>
</dbReference>
<evidence type="ECO:0000313" key="3">
    <source>
        <dbReference type="EMBL" id="OXC72181.1"/>
    </source>
</evidence>
<dbReference type="EMBL" id="MTHB01000280">
    <property type="protein sequence ID" value="OXC72181.1"/>
    <property type="molecule type" value="Genomic_DNA"/>
</dbReference>
<gene>
    <name evidence="3" type="ORF">BSU04_43335</name>
</gene>
<reference evidence="4" key="1">
    <citation type="submission" date="2017-01" db="EMBL/GenBank/DDBJ databases">
        <title>Genome Analysis of Deinococcus marmoris KOPRI26562.</title>
        <authorList>
            <person name="Kim J.H."/>
            <person name="Oh H.-M."/>
        </authorList>
    </citation>
    <scope>NUCLEOTIDE SEQUENCE [LARGE SCALE GENOMIC DNA]</scope>
    <source>
        <strain evidence="4">PAMC 26633</strain>
    </source>
</reference>
<dbReference type="RefSeq" id="WP_089165977.1">
    <property type="nucleotide sequence ID" value="NZ_MTHB01000280.1"/>
</dbReference>
<organism evidence="3 4">
    <name type="scientific">Caballeronia sordidicola</name>
    <name type="common">Burkholderia sordidicola</name>
    <dbReference type="NCBI Taxonomy" id="196367"/>
    <lineage>
        <taxon>Bacteria</taxon>
        <taxon>Pseudomonadati</taxon>
        <taxon>Pseudomonadota</taxon>
        <taxon>Betaproteobacteria</taxon>
        <taxon>Burkholderiales</taxon>
        <taxon>Burkholderiaceae</taxon>
        <taxon>Caballeronia</taxon>
    </lineage>
</organism>
<feature type="domain" description="UspA" evidence="2">
    <location>
        <begin position="1"/>
        <end position="145"/>
    </location>
</feature>
<dbReference type="AlphaFoldDB" id="A0A226WLW6"/>
<accession>A0A226WLW6</accession>